<evidence type="ECO:0000256" key="2">
    <source>
        <dbReference type="SAM" id="MobiDB-lite"/>
    </source>
</evidence>
<dbReference type="Proteomes" id="UP000006591">
    <property type="component" value="Chromosome 11"/>
</dbReference>
<name>A0A0E0IZU1_ORYNI</name>
<reference evidence="3" key="1">
    <citation type="submission" date="2015-04" db="UniProtKB">
        <authorList>
            <consortium name="EnsemblPlants"/>
        </authorList>
    </citation>
    <scope>IDENTIFICATION</scope>
    <source>
        <strain evidence="3">SL10</strain>
    </source>
</reference>
<evidence type="ECO:0000313" key="3">
    <source>
        <dbReference type="EnsemblPlants" id="ONIVA11G07220.1"/>
    </source>
</evidence>
<feature type="compositionally biased region" description="Low complexity" evidence="2">
    <location>
        <begin position="1"/>
        <end position="12"/>
    </location>
</feature>
<dbReference type="STRING" id="4536.A0A0E0IZU1"/>
<feature type="compositionally biased region" description="Basic residues" evidence="2">
    <location>
        <begin position="72"/>
        <end position="89"/>
    </location>
</feature>
<feature type="region of interest" description="Disordered" evidence="2">
    <location>
        <begin position="1"/>
        <end position="103"/>
    </location>
</feature>
<evidence type="ECO:0000313" key="4">
    <source>
        <dbReference type="Proteomes" id="UP000006591"/>
    </source>
</evidence>
<dbReference type="InterPro" id="IPR036186">
    <property type="entry name" value="Serpin_sf"/>
</dbReference>
<protein>
    <submittedName>
        <fullName evidence="3">Uncharacterized protein</fullName>
    </submittedName>
</protein>
<dbReference type="HOGENOM" id="CLU_809813_0_0_1"/>
<proteinExistence type="inferred from homology"/>
<feature type="compositionally biased region" description="Gly residues" evidence="2">
    <location>
        <begin position="38"/>
        <end position="54"/>
    </location>
</feature>
<dbReference type="Gramene" id="ONIVA11G07220.1">
    <property type="protein sequence ID" value="ONIVA11G07220.1"/>
    <property type="gene ID" value="ONIVA11G07220"/>
</dbReference>
<comment type="similarity">
    <text evidence="1">Belongs to the serpin family.</text>
</comment>
<dbReference type="Gene3D" id="3.30.497.10">
    <property type="entry name" value="Antithrombin, subunit I, domain 2"/>
    <property type="match status" value="1"/>
</dbReference>
<reference evidence="3" key="2">
    <citation type="submission" date="2018-04" db="EMBL/GenBank/DDBJ databases">
        <title>OnivRS2 (Oryza nivara Reference Sequence Version 2).</title>
        <authorList>
            <person name="Zhang J."/>
            <person name="Kudrna D."/>
            <person name="Lee S."/>
            <person name="Talag J."/>
            <person name="Rajasekar S."/>
            <person name="Welchert J."/>
            <person name="Hsing Y.-I."/>
            <person name="Wing R.A."/>
        </authorList>
    </citation>
    <scope>NUCLEOTIDE SEQUENCE [LARGE SCALE GENOMIC DNA]</scope>
    <source>
        <strain evidence="3">SL10</strain>
    </source>
</reference>
<feature type="compositionally biased region" description="Pro residues" evidence="2">
    <location>
        <begin position="13"/>
        <end position="25"/>
    </location>
</feature>
<keyword evidence="4" id="KW-1185">Reference proteome</keyword>
<dbReference type="InterPro" id="IPR042178">
    <property type="entry name" value="Serpin_sf_1"/>
</dbReference>
<dbReference type="AlphaFoldDB" id="A0A0E0IZU1"/>
<sequence length="343" mass="37176">MRACGSSLLLLPPASPPPSTLPRPPAALLGPRAEARSSGGGDATSAAVGGGAGRGAARLLPSTRGDRERCRVRPRRPRLPGARRRGRAGRHAEAAGGGGGGDAASVASRFAKHVLKNRSNSGGPRLEFASGFWADASRSLSREFMGLAGYMYGSEAEKADFNNKIGDAPWKRTTTSWRLMAVAGERWPAALETKALLQASLPQHLLQIDAEETSGPWQTRWTSWGRLTLIGLSTHLGVLYSPLHGGDPVCDVYDSEAMITATATSIFGSVAGFGSYRGRSGQTWCYLGSNMHLRRFIFLLSEQKLHSAITRNWRWRVLLCLCVKFLFLCFYYDVHVKSLFFVP</sequence>
<accession>A0A0E0IZU1</accession>
<organism evidence="3">
    <name type="scientific">Oryza nivara</name>
    <name type="common">Indian wild rice</name>
    <name type="synonym">Oryza sativa f. spontanea</name>
    <dbReference type="NCBI Taxonomy" id="4536"/>
    <lineage>
        <taxon>Eukaryota</taxon>
        <taxon>Viridiplantae</taxon>
        <taxon>Streptophyta</taxon>
        <taxon>Embryophyta</taxon>
        <taxon>Tracheophyta</taxon>
        <taxon>Spermatophyta</taxon>
        <taxon>Magnoliopsida</taxon>
        <taxon>Liliopsida</taxon>
        <taxon>Poales</taxon>
        <taxon>Poaceae</taxon>
        <taxon>BOP clade</taxon>
        <taxon>Oryzoideae</taxon>
        <taxon>Oryzeae</taxon>
        <taxon>Oryzinae</taxon>
        <taxon>Oryza</taxon>
    </lineage>
</organism>
<dbReference type="SUPFAM" id="SSF56574">
    <property type="entry name" value="Serpins"/>
    <property type="match status" value="1"/>
</dbReference>
<evidence type="ECO:0000256" key="1">
    <source>
        <dbReference type="ARBA" id="ARBA00009500"/>
    </source>
</evidence>
<dbReference type="EnsemblPlants" id="ONIVA11G07220.1">
    <property type="protein sequence ID" value="ONIVA11G07220.1"/>
    <property type="gene ID" value="ONIVA11G07220"/>
</dbReference>